<comment type="caution">
    <text evidence="1">The sequence shown here is derived from an EMBL/GenBank/DDBJ whole genome shotgun (WGS) entry which is preliminary data.</text>
</comment>
<dbReference type="PROSITE" id="PS51257">
    <property type="entry name" value="PROKAR_LIPOPROTEIN"/>
    <property type="match status" value="1"/>
</dbReference>
<dbReference type="Proteomes" id="UP001595617">
    <property type="component" value="Unassembled WGS sequence"/>
</dbReference>
<reference evidence="2" key="1">
    <citation type="journal article" date="2019" name="Int. J. Syst. Evol. Microbiol.">
        <title>The Global Catalogue of Microorganisms (GCM) 10K type strain sequencing project: providing services to taxonomists for standard genome sequencing and annotation.</title>
        <authorList>
            <consortium name="The Broad Institute Genomics Platform"/>
            <consortium name="The Broad Institute Genome Sequencing Center for Infectious Disease"/>
            <person name="Wu L."/>
            <person name="Ma J."/>
        </authorList>
    </citation>
    <scope>NUCLEOTIDE SEQUENCE [LARGE SCALE GENOMIC DNA]</scope>
    <source>
        <strain evidence="2">IBRC 10765</strain>
    </source>
</reference>
<dbReference type="RefSeq" id="WP_380697781.1">
    <property type="nucleotide sequence ID" value="NZ_JBHRYR010000004.1"/>
</dbReference>
<sequence>MFNKIIVQTVRRLFIAVWVPGAFLLAGCNPGTPDQEAVRSFVTTGNATALSASEFNALTPEQQYAVANKLYATFYRGIPVDEFFDIQAEGSMTNLVRRQPNFLADTRQALNRNLSPDARLSLKQEIGLFSDDTPIYGDDDLFQFTTNRNANTTTLPRQIPLAQIVEFPISRDLYIEWMTYFLANTIMFSPALEMESTDAKDATFVYNFLRNNIRNGVTVQNTVRAFLGTQSRWRVSRSAENHALEAYELYLGLFDTEEDSRKGGIACRDWKLTSESEQYQMMRSGEPNTEYQRILDNYYVRDCADLYNVIVSHPLFIPRVTEVISNYFFAEMDAATRQNFVRDVVAANPQTFEDIFTAILFSREYLLNSERPMWFEENFFGTLHRLRWSVDRNQGNLGGRVLRELTEYSWSPLYMRNMGNATMEYKIGRTPNVPMDAMSFSSQTKAMREQVLVNNQNGWRGGDYSNNTKGFRGLLYDTAARENTPGELSTVRRPEVVQMTAAEFVDYLFMSSLRRRATDDEQSALIDLMRNEDDGDGLNLFYTNDLGVLTLRPNNNWVINDATQVVFDYVSRLPEFYYHRSVSAGGV</sequence>
<proteinExistence type="predicted"/>
<accession>A0ABV8A0S3</accession>
<evidence type="ECO:0000313" key="2">
    <source>
        <dbReference type="Proteomes" id="UP001595617"/>
    </source>
</evidence>
<keyword evidence="2" id="KW-1185">Reference proteome</keyword>
<organism evidence="1 2">
    <name type="scientific">Saccharospirillum mangrovi</name>
    <dbReference type="NCBI Taxonomy" id="2161747"/>
    <lineage>
        <taxon>Bacteria</taxon>
        <taxon>Pseudomonadati</taxon>
        <taxon>Pseudomonadota</taxon>
        <taxon>Gammaproteobacteria</taxon>
        <taxon>Oceanospirillales</taxon>
        <taxon>Saccharospirillaceae</taxon>
        <taxon>Saccharospirillum</taxon>
    </lineage>
</organism>
<evidence type="ECO:0000313" key="1">
    <source>
        <dbReference type="EMBL" id="MFC3853969.1"/>
    </source>
</evidence>
<evidence type="ECO:0008006" key="3">
    <source>
        <dbReference type="Google" id="ProtNLM"/>
    </source>
</evidence>
<dbReference type="EMBL" id="JBHRYR010000004">
    <property type="protein sequence ID" value="MFC3853969.1"/>
    <property type="molecule type" value="Genomic_DNA"/>
</dbReference>
<name>A0ABV8A0S3_9GAMM</name>
<gene>
    <name evidence="1" type="ORF">ACFOOG_14080</name>
</gene>
<protein>
    <recommendedName>
        <fullName evidence="3">DUF1800 domain-containing protein</fullName>
    </recommendedName>
</protein>